<evidence type="ECO:0000313" key="3">
    <source>
        <dbReference type="Proteomes" id="UP000319555"/>
    </source>
</evidence>
<organism evidence="2 3">
    <name type="scientific">Ruegeria faecimaris</name>
    <dbReference type="NCBI Taxonomy" id="686389"/>
    <lineage>
        <taxon>Bacteria</taxon>
        <taxon>Pseudomonadati</taxon>
        <taxon>Pseudomonadota</taxon>
        <taxon>Alphaproteobacteria</taxon>
        <taxon>Rhodobacterales</taxon>
        <taxon>Roseobacteraceae</taxon>
        <taxon>Ruegeria</taxon>
    </lineage>
</organism>
<accession>A0A521E0R6</accession>
<dbReference type="AlphaFoldDB" id="A0A521E0R6"/>
<reference evidence="2 3" key="1">
    <citation type="submission" date="2017-05" db="EMBL/GenBank/DDBJ databases">
        <authorList>
            <person name="Varghese N."/>
            <person name="Submissions S."/>
        </authorList>
    </citation>
    <scope>NUCLEOTIDE SEQUENCE [LARGE SCALE GENOMIC DNA]</scope>
    <source>
        <strain evidence="2 3">DSM 28009</strain>
    </source>
</reference>
<evidence type="ECO:0000313" key="2">
    <source>
        <dbReference type="EMBL" id="SMO77549.1"/>
    </source>
</evidence>
<dbReference type="RefSeq" id="WP_142638182.1">
    <property type="nucleotide sequence ID" value="NZ_FXTE01000008.1"/>
</dbReference>
<evidence type="ECO:0000256" key="1">
    <source>
        <dbReference type="SAM" id="Coils"/>
    </source>
</evidence>
<gene>
    <name evidence="2" type="ORF">SAMN06265380_108133</name>
</gene>
<dbReference type="Proteomes" id="UP000319555">
    <property type="component" value="Unassembled WGS sequence"/>
</dbReference>
<protein>
    <submittedName>
        <fullName evidence="2">Uncharacterized protein</fullName>
    </submittedName>
</protein>
<keyword evidence="3" id="KW-1185">Reference proteome</keyword>
<name>A0A521E0R6_9RHOB</name>
<keyword evidence="1" id="KW-0175">Coiled coil</keyword>
<proteinExistence type="predicted"/>
<dbReference type="OrthoDB" id="7847540at2"/>
<sequence>MATDTDAAIQALIKQVESLTTEISGIKKHNERLLDEKKDMKRALAADPDAKAKMAAAGFEQINGDWYPKGTQPTHRLTREEARDPQKYRAAKAAAAKAGVQLQIVDPTEPDDTHRRASRSEIDASLKTTLIRDDDQKIAYMRRDVMASDARQYRQLRANGMTVQQWSNADDLPQHMQTKLALMEKSNDA</sequence>
<feature type="coiled-coil region" evidence="1">
    <location>
        <begin position="16"/>
        <end position="46"/>
    </location>
</feature>
<dbReference type="EMBL" id="FXTE01000008">
    <property type="protein sequence ID" value="SMO77549.1"/>
    <property type="molecule type" value="Genomic_DNA"/>
</dbReference>